<protein>
    <recommendedName>
        <fullName evidence="3">ATP-binding protein</fullName>
    </recommendedName>
</protein>
<evidence type="ECO:0000313" key="1">
    <source>
        <dbReference type="EMBL" id="EHH09352.1"/>
    </source>
</evidence>
<reference evidence="1 2" key="1">
    <citation type="journal article" date="2012" name="J. Bacteriol.">
        <title>Draft Genome Sequence of Plant Growth-Promoting Rhizobium Mesorhizobium amorphae, Isolated from Zinc-Lead Mine Tailings.</title>
        <authorList>
            <person name="Hao X."/>
            <person name="Lin Y."/>
            <person name="Johnstone L."/>
            <person name="Baltrus D.A."/>
            <person name="Miller S.J."/>
            <person name="Wei G."/>
            <person name="Rensing C."/>
        </authorList>
    </citation>
    <scope>NUCLEOTIDE SEQUENCE [LARGE SCALE GENOMIC DNA]</scope>
    <source>
        <strain evidence="1 2">CCNWGS0123</strain>
    </source>
</reference>
<dbReference type="Pfam" id="PF08904">
    <property type="entry name" value="EipB_like"/>
    <property type="match status" value="1"/>
</dbReference>
<gene>
    <name evidence="1" type="ORF">MEA186_24522</name>
</gene>
<dbReference type="AlphaFoldDB" id="G6YFZ8"/>
<keyword evidence="2" id="KW-1185">Reference proteome</keyword>
<dbReference type="Proteomes" id="UP000002949">
    <property type="component" value="Unassembled WGS sequence"/>
</dbReference>
<name>G6YFZ8_9HYPH</name>
<dbReference type="InterPro" id="IPR015000">
    <property type="entry name" value="EipB-like"/>
</dbReference>
<evidence type="ECO:0008006" key="3">
    <source>
        <dbReference type="Google" id="ProtNLM"/>
    </source>
</evidence>
<dbReference type="PATRIC" id="fig|1082933.3.peg.4759"/>
<dbReference type="eggNOG" id="ENOG502ZXPR">
    <property type="taxonomic scope" value="Bacteria"/>
</dbReference>
<accession>G6YFZ8</accession>
<sequence length="290" mass="32423">MLSLRDSRLRQLELRMRIPRRLVLPIIALCVFVLSDTAAARFLLPHRAVYDMTLIKASDRSGIADVTGRMIYEFYGSACLDYTTNTSIVTRIDSVTTSGLTDQQMTTFEAADGNTFSFMTKTYVDQALQKEVRGTATREGQNVMVRLEKPEHKDFDIGSTQFPTQHMLDIMNRADAGETLYETRLFDGVGDADKAMTTSVLIGKKAEAEKNDPEAPALAKLEKDRAWPIEVAYFDDSTEGGDELPQTIINLKLHENGIARDLVMNYSNFSLSGKLVKLELLDMKSGICDK</sequence>
<evidence type="ECO:0000313" key="2">
    <source>
        <dbReference type="Proteomes" id="UP000002949"/>
    </source>
</evidence>
<proteinExistence type="predicted"/>
<organism evidence="1 2">
    <name type="scientific">Mesorhizobium amorphae CCNWGS0123</name>
    <dbReference type="NCBI Taxonomy" id="1082933"/>
    <lineage>
        <taxon>Bacteria</taxon>
        <taxon>Pseudomonadati</taxon>
        <taxon>Pseudomonadota</taxon>
        <taxon>Alphaproteobacteria</taxon>
        <taxon>Hyphomicrobiales</taxon>
        <taxon>Phyllobacteriaceae</taxon>
        <taxon>Mesorhizobium</taxon>
    </lineage>
</organism>
<dbReference type="EMBL" id="AGSN01000170">
    <property type="protein sequence ID" value="EHH09352.1"/>
    <property type="molecule type" value="Genomic_DNA"/>
</dbReference>